<feature type="region of interest" description="Disordered" evidence="1">
    <location>
        <begin position="328"/>
        <end position="546"/>
    </location>
</feature>
<keyword evidence="2" id="KW-0732">Signal</keyword>
<evidence type="ECO:0000313" key="4">
    <source>
        <dbReference type="Proteomes" id="UP000790347"/>
    </source>
</evidence>
<feature type="region of interest" description="Disordered" evidence="1">
    <location>
        <begin position="622"/>
        <end position="648"/>
    </location>
</feature>
<evidence type="ECO:0000256" key="1">
    <source>
        <dbReference type="SAM" id="MobiDB-lite"/>
    </source>
</evidence>
<evidence type="ECO:0000256" key="2">
    <source>
        <dbReference type="SAM" id="SignalP"/>
    </source>
</evidence>
<protein>
    <submittedName>
        <fullName evidence="3">Uncharacterized protein</fullName>
    </submittedName>
</protein>
<feature type="region of interest" description="Disordered" evidence="1">
    <location>
        <begin position="111"/>
        <end position="152"/>
    </location>
</feature>
<proteinExistence type="predicted"/>
<keyword evidence="4" id="KW-1185">Reference proteome</keyword>
<organism evidence="3 4">
    <name type="scientific">Dermatophagoides farinae</name>
    <name type="common">American house dust mite</name>
    <dbReference type="NCBI Taxonomy" id="6954"/>
    <lineage>
        <taxon>Eukaryota</taxon>
        <taxon>Metazoa</taxon>
        <taxon>Ecdysozoa</taxon>
        <taxon>Arthropoda</taxon>
        <taxon>Chelicerata</taxon>
        <taxon>Arachnida</taxon>
        <taxon>Acari</taxon>
        <taxon>Acariformes</taxon>
        <taxon>Sarcoptiformes</taxon>
        <taxon>Astigmata</taxon>
        <taxon>Psoroptidia</taxon>
        <taxon>Analgoidea</taxon>
        <taxon>Pyroglyphidae</taxon>
        <taxon>Dermatophagoidinae</taxon>
        <taxon>Dermatophagoides</taxon>
    </lineage>
</organism>
<evidence type="ECO:0000313" key="3">
    <source>
        <dbReference type="EMBL" id="KAH9526293.1"/>
    </source>
</evidence>
<gene>
    <name evidence="3" type="ORF">DERF_000393</name>
</gene>
<comment type="caution">
    <text evidence="3">The sequence shown here is derived from an EMBL/GenBank/DDBJ whole genome shotgun (WGS) entry which is preliminary data.</text>
</comment>
<name>A0A922ICR2_DERFA</name>
<feature type="compositionally biased region" description="Low complexity" evidence="1">
    <location>
        <begin position="626"/>
        <end position="648"/>
    </location>
</feature>
<feature type="signal peptide" evidence="2">
    <location>
        <begin position="1"/>
        <end position="16"/>
    </location>
</feature>
<dbReference type="AlphaFoldDB" id="A0A922ICR2"/>
<accession>A0A922ICR2</accession>
<dbReference type="Proteomes" id="UP000790347">
    <property type="component" value="Unassembled WGS sequence"/>
</dbReference>
<feature type="chain" id="PRO_5037771640" evidence="2">
    <location>
        <begin position="17"/>
        <end position="648"/>
    </location>
</feature>
<reference evidence="3" key="1">
    <citation type="submission" date="2013-05" db="EMBL/GenBank/DDBJ databases">
        <authorList>
            <person name="Yim A.K.Y."/>
            <person name="Chan T.F."/>
            <person name="Ji K.M."/>
            <person name="Liu X.Y."/>
            <person name="Zhou J.W."/>
            <person name="Li R.Q."/>
            <person name="Yang K.Y."/>
            <person name="Li J."/>
            <person name="Li M."/>
            <person name="Law P.T.W."/>
            <person name="Wu Y.L."/>
            <person name="Cai Z.L."/>
            <person name="Qin H."/>
            <person name="Bao Y."/>
            <person name="Leung R.K.K."/>
            <person name="Ng P.K.S."/>
            <person name="Zou J."/>
            <person name="Zhong X.J."/>
            <person name="Ran P.X."/>
            <person name="Zhong N.S."/>
            <person name="Liu Z.G."/>
            <person name="Tsui S.K.W."/>
        </authorList>
    </citation>
    <scope>NUCLEOTIDE SEQUENCE</scope>
    <source>
        <strain evidence="3">Derf</strain>
        <tissue evidence="3">Whole organism</tissue>
    </source>
</reference>
<dbReference type="EMBL" id="ASGP02000001">
    <property type="protein sequence ID" value="KAH9526293.1"/>
    <property type="molecule type" value="Genomic_DNA"/>
</dbReference>
<sequence length="648" mass="75493">MKFTATLLLILTLSWAIDSNPRFKRDNRDDVLKQTEELIKRAKDVLEKLPDSDLKNEIAEKLTNMKQYKHELENAKNPIKITHFELELLTMFEHFQSLLDEANEIITITEPTTTTPEPTTQTPEPTTKIPEPTTSTPKPTTKTTKLTTTTTKPTTLNPLKQLIIEMNHYIKRGEHVLEKLPHGHLRHEIEHYVRKLCYLEKQLVTHHHNQEHTSNMKLTATLLLILTLSWAIDANPRFKRENRDDVLKEAEELIIKAEDVLKKLPDSDLKDEITEKLAIMKDYKNKLEHANDPVEIADLELELSTMSKKFKSFLNIADEIIRYLSTTTTEPTTTTTEPTTTTTEPTTTTTEPTTTTTEPTTTTTEPTTTTTEPTTTTTEPTTTTTDQQPRNQQPQQPRNQQPQPRNRQPQPRNQQPQQPRNQQPQPRNRQPQPRNQQPQQLRNQQPQPRNQQPQLRNQQPQPRNQQPQLRNQQPQPRNQQPQQLPNQQPQQLRNQQPQLRNQQPQPQLHEPTTTTTEPTTTTTEPTTTTTEPTTTTMEPTTQSPTKKLIDEANRYIQRGEHVIKLLPHERLRDEIEHYVRELIYLVEQLQRHHHNQHRVERIKWEIEYVIVEFKPWLEEAEDLTRENTTPNPTTTTTESTASTIHGYL</sequence>
<reference evidence="3" key="2">
    <citation type="journal article" date="2022" name="Res Sq">
        <title>Comparative Genomics Reveals Insights into the Divergent Evolution of Astigmatic Mites and Household Pest Adaptations.</title>
        <authorList>
            <person name="Xiong Q."/>
            <person name="Wan A.T.-Y."/>
            <person name="Liu X.-Y."/>
            <person name="Fung C.S.-H."/>
            <person name="Xiao X."/>
            <person name="Malainual N."/>
            <person name="Hou J."/>
            <person name="Wang L."/>
            <person name="Wang M."/>
            <person name="Yang K."/>
            <person name="Cui Y."/>
            <person name="Leung E."/>
            <person name="Nong W."/>
            <person name="Shin S.-K."/>
            <person name="Au S."/>
            <person name="Jeong K.Y."/>
            <person name="Chew F.T."/>
            <person name="Hui J."/>
            <person name="Leung T.F."/>
            <person name="Tungtrongchitr A."/>
            <person name="Zhong N."/>
            <person name="Liu Z."/>
            <person name="Tsui S."/>
        </authorList>
    </citation>
    <scope>NUCLEOTIDE SEQUENCE</scope>
    <source>
        <strain evidence="3">Derf</strain>
        <tissue evidence="3">Whole organism</tissue>
    </source>
</reference>
<feature type="compositionally biased region" description="Low complexity" evidence="1">
    <location>
        <begin position="328"/>
        <end position="541"/>
    </location>
</feature>